<evidence type="ECO:0008006" key="3">
    <source>
        <dbReference type="Google" id="ProtNLM"/>
    </source>
</evidence>
<keyword evidence="1" id="KW-0175">Coiled coil</keyword>
<name>A0AA50KFK4_9GAMM</name>
<dbReference type="GeneID" id="301338253"/>
<gene>
    <name evidence="2" type="ORF">RA178_03675</name>
</gene>
<evidence type="ECO:0000313" key="2">
    <source>
        <dbReference type="EMBL" id="WMB73736.1"/>
    </source>
</evidence>
<dbReference type="Gene3D" id="3.30.420.610">
    <property type="entry name" value="LOTUS domain-like"/>
    <property type="match status" value="1"/>
</dbReference>
<dbReference type="AlphaFoldDB" id="A0AA50KFK4"/>
<dbReference type="RefSeq" id="WP_306684588.1">
    <property type="nucleotide sequence ID" value="NZ_CP132914.1"/>
</dbReference>
<accession>A0AA50KFK4</accession>
<protein>
    <recommendedName>
        <fullName evidence="3">HTH OST-type domain-containing protein</fullName>
    </recommendedName>
</protein>
<dbReference type="KEGG" id="sog:RA178_03675"/>
<organism evidence="2">
    <name type="scientific">Shewanella oncorhynchi</name>
    <dbReference type="NCBI Taxonomy" id="2726434"/>
    <lineage>
        <taxon>Bacteria</taxon>
        <taxon>Pseudomonadati</taxon>
        <taxon>Pseudomonadota</taxon>
        <taxon>Gammaproteobacteria</taxon>
        <taxon>Alteromonadales</taxon>
        <taxon>Shewanellaceae</taxon>
        <taxon>Shewanella</taxon>
    </lineage>
</organism>
<proteinExistence type="predicted"/>
<dbReference type="Proteomes" id="UP001236800">
    <property type="component" value="Chromosome"/>
</dbReference>
<sequence length="297" mass="33525">MSLKDSVDEVLRKIGRNIMLFQELEHLLKFIVANGELSGFSRDLEKIKAARVKNISKQTMGTLVGQYIENTNLDSEAISSEPEVIDDAYLSFRFHLECDATNYEAKKVRLANLVSNRNKLVHHLLPRFDSNSVDSCRIIGDELDEQSKEIREEIEDLKANVSALDRAKNLLVSFLNSEEGKKIMEYSYLINTPLVIMLGKIAVQRQRADGWTLINTAGQLLKQHLPEEVAVLKENYGHKSLKSLILATEIFDMHEETTDKGGTRVLYRLKSGCELSFAKPADEQIILTSKLISNSGD</sequence>
<feature type="coiled-coil region" evidence="1">
    <location>
        <begin position="140"/>
        <end position="167"/>
    </location>
</feature>
<dbReference type="InterPro" id="IPR041966">
    <property type="entry name" value="LOTUS-like"/>
</dbReference>
<evidence type="ECO:0000256" key="1">
    <source>
        <dbReference type="SAM" id="Coils"/>
    </source>
</evidence>
<reference evidence="2" key="1">
    <citation type="submission" date="2023-08" db="EMBL/GenBank/DDBJ databases">
        <title>Complete genome sequence of Shewanella oncorhynchi Z-P2, a siderophore putrebactin-producing bacterium.</title>
        <authorList>
            <person name="Zhang Y."/>
        </authorList>
    </citation>
    <scope>NUCLEOTIDE SEQUENCE</scope>
    <source>
        <strain evidence="2">Z-P2</strain>
    </source>
</reference>
<dbReference type="EMBL" id="CP132914">
    <property type="protein sequence ID" value="WMB73736.1"/>
    <property type="molecule type" value="Genomic_DNA"/>
</dbReference>